<accession>A0A384RB74</accession>
<keyword evidence="10 17" id="KW-0249">Electron transport</keyword>
<dbReference type="GO" id="GO:0015990">
    <property type="term" value="P:electron transport coupled proton transport"/>
    <property type="evidence" value="ECO:0007669"/>
    <property type="project" value="TreeGrafter"/>
</dbReference>
<feature type="transmembrane region" description="Helical" evidence="17">
    <location>
        <begin position="242"/>
        <end position="260"/>
    </location>
</feature>
<dbReference type="GO" id="GO:0042773">
    <property type="term" value="P:ATP synthesis coupled electron transport"/>
    <property type="evidence" value="ECO:0007669"/>
    <property type="project" value="InterPro"/>
</dbReference>
<comment type="function">
    <text evidence="17">Core subunit of the mitochondrial membrane respiratory chain NADH dehydrogenase (Complex I) which catalyzes electron transfer from NADH through the respiratory chain, using ubiquinone as an electron acceptor. Essential for the catalytic activity and assembly of complex I.</text>
</comment>
<keyword evidence="6 17" id="KW-0813">Transport</keyword>
<keyword evidence="15 17" id="KW-0472">Membrane</keyword>
<dbReference type="EMBL" id="KR270645">
    <property type="protein sequence ID" value="ALG35820.1"/>
    <property type="molecule type" value="Genomic_DNA"/>
</dbReference>
<keyword evidence="14 17" id="KW-0496">Mitochondrion</keyword>
<feature type="transmembrane region" description="Helical" evidence="17">
    <location>
        <begin position="20"/>
        <end position="36"/>
    </location>
</feature>
<dbReference type="InterPro" id="IPR001750">
    <property type="entry name" value="ND/Mrp_TM"/>
</dbReference>
<dbReference type="GO" id="GO:0003954">
    <property type="term" value="F:NADH dehydrogenase activity"/>
    <property type="evidence" value="ECO:0007669"/>
    <property type="project" value="TreeGrafter"/>
</dbReference>
<evidence type="ECO:0000259" key="18">
    <source>
        <dbReference type="Pfam" id="PF00361"/>
    </source>
</evidence>
<keyword evidence="13 17" id="KW-0830">Ubiquinone</keyword>
<gene>
    <name evidence="19" type="primary">ND4</name>
</gene>
<evidence type="ECO:0000256" key="11">
    <source>
        <dbReference type="ARBA" id="ARBA00022989"/>
    </source>
</evidence>
<evidence type="ECO:0000256" key="1">
    <source>
        <dbReference type="ARBA" id="ARBA00003257"/>
    </source>
</evidence>
<keyword evidence="7 17" id="KW-0679">Respiratory chain</keyword>
<geneLocation type="mitochondrion" evidence="19"/>
<feature type="transmembrane region" description="Helical" evidence="17">
    <location>
        <begin position="42"/>
        <end position="70"/>
    </location>
</feature>
<evidence type="ECO:0000256" key="8">
    <source>
        <dbReference type="ARBA" id="ARBA00022692"/>
    </source>
</evidence>
<name>A0A384RB74_9HYME</name>
<dbReference type="Pfam" id="PF00361">
    <property type="entry name" value="Proton_antipo_M"/>
    <property type="match status" value="1"/>
</dbReference>
<keyword evidence="12 17" id="KW-0520">NAD</keyword>
<evidence type="ECO:0000256" key="13">
    <source>
        <dbReference type="ARBA" id="ARBA00023075"/>
    </source>
</evidence>
<feature type="transmembrane region" description="Helical" evidence="17">
    <location>
        <begin position="367"/>
        <end position="390"/>
    </location>
</feature>
<evidence type="ECO:0000256" key="9">
    <source>
        <dbReference type="ARBA" id="ARBA00022967"/>
    </source>
</evidence>
<evidence type="ECO:0000256" key="6">
    <source>
        <dbReference type="ARBA" id="ARBA00022448"/>
    </source>
</evidence>
<reference evidence="19" key="1">
    <citation type="submission" date="2015-04" db="EMBL/GenBank/DDBJ databases">
        <authorList>
            <person name="Syromyatnikov M.Y."/>
            <person name="Popov V.N."/>
        </authorList>
    </citation>
    <scope>NUCLEOTIDE SEQUENCE</scope>
</reference>
<evidence type="ECO:0000256" key="5">
    <source>
        <dbReference type="ARBA" id="ARBA00021006"/>
    </source>
</evidence>
<feature type="transmembrane region" description="Helical" evidence="17">
    <location>
        <begin position="136"/>
        <end position="158"/>
    </location>
</feature>
<dbReference type="AlphaFoldDB" id="A0A384RB74"/>
<comment type="catalytic activity">
    <reaction evidence="16 17">
        <text>a ubiquinone + NADH + 5 H(+)(in) = a ubiquinol + NAD(+) + 4 H(+)(out)</text>
        <dbReference type="Rhea" id="RHEA:29091"/>
        <dbReference type="Rhea" id="RHEA-COMP:9565"/>
        <dbReference type="Rhea" id="RHEA-COMP:9566"/>
        <dbReference type="ChEBI" id="CHEBI:15378"/>
        <dbReference type="ChEBI" id="CHEBI:16389"/>
        <dbReference type="ChEBI" id="CHEBI:17976"/>
        <dbReference type="ChEBI" id="CHEBI:57540"/>
        <dbReference type="ChEBI" id="CHEBI:57945"/>
        <dbReference type="EC" id="7.1.1.2"/>
    </reaction>
</comment>
<evidence type="ECO:0000256" key="3">
    <source>
        <dbReference type="ARBA" id="ARBA00009025"/>
    </source>
</evidence>
<proteinExistence type="inferred from homology"/>
<keyword evidence="8 17" id="KW-0812">Transmembrane</keyword>
<feature type="transmembrane region" description="Helical" evidence="17">
    <location>
        <begin position="337"/>
        <end position="355"/>
    </location>
</feature>
<dbReference type="PANTHER" id="PTHR43507">
    <property type="entry name" value="NADH-UBIQUINONE OXIDOREDUCTASE CHAIN 4"/>
    <property type="match status" value="1"/>
</dbReference>
<feature type="transmembrane region" description="Helical" evidence="17">
    <location>
        <begin position="82"/>
        <end position="99"/>
    </location>
</feature>
<comment type="subcellular location">
    <subcellularLocation>
        <location evidence="2 17">Mitochondrion membrane</location>
        <topology evidence="2 17">Multi-pass membrane protein</topology>
    </subcellularLocation>
</comment>
<dbReference type="PRINTS" id="PR01437">
    <property type="entry name" value="NUOXDRDTASE4"/>
</dbReference>
<organism evidence="19">
    <name type="scientific">Parevania sp. SJW-2015</name>
    <dbReference type="NCBI Taxonomy" id="1725431"/>
    <lineage>
        <taxon>Eukaryota</taxon>
        <taxon>Metazoa</taxon>
        <taxon>Ecdysozoa</taxon>
        <taxon>Arthropoda</taxon>
        <taxon>Hexapoda</taxon>
        <taxon>Insecta</taxon>
        <taxon>Pterygota</taxon>
        <taxon>Neoptera</taxon>
        <taxon>Endopterygota</taxon>
        <taxon>Hymenoptera</taxon>
        <taxon>Apocrita</taxon>
        <taxon>Evanioidea</taxon>
        <taxon>Evaniidae</taxon>
        <taxon>Parevania</taxon>
    </lineage>
</organism>
<evidence type="ECO:0000256" key="14">
    <source>
        <dbReference type="ARBA" id="ARBA00023128"/>
    </source>
</evidence>
<feature type="transmembrane region" description="Helical" evidence="17">
    <location>
        <begin position="178"/>
        <end position="199"/>
    </location>
</feature>
<evidence type="ECO:0000256" key="12">
    <source>
        <dbReference type="ARBA" id="ARBA00023027"/>
    </source>
</evidence>
<evidence type="ECO:0000256" key="7">
    <source>
        <dbReference type="ARBA" id="ARBA00022660"/>
    </source>
</evidence>
<evidence type="ECO:0000313" key="19">
    <source>
        <dbReference type="EMBL" id="ALG35820.1"/>
    </source>
</evidence>
<feature type="transmembrane region" description="Helical" evidence="17">
    <location>
        <begin position="206"/>
        <end position="230"/>
    </location>
</feature>
<keyword evidence="9" id="KW-1278">Translocase</keyword>
<feature type="domain" description="NADH:quinone oxidoreductase/Mrp antiporter transmembrane" evidence="18">
    <location>
        <begin position="99"/>
        <end position="380"/>
    </location>
</feature>
<evidence type="ECO:0000256" key="2">
    <source>
        <dbReference type="ARBA" id="ARBA00004225"/>
    </source>
</evidence>
<feature type="transmembrane region" description="Helical" evidence="17">
    <location>
        <begin position="294"/>
        <end position="316"/>
    </location>
</feature>
<dbReference type="InterPro" id="IPR003918">
    <property type="entry name" value="NADH_UbQ_OxRdtase"/>
</dbReference>
<comment type="function">
    <text evidence="1">Core subunit of the mitochondrial membrane respiratory chain NADH dehydrogenase (Complex I) that is believed to belong to the minimal assembly required for catalysis. Complex I functions in the transfer of electrons from NADH to the respiratory chain. The immediate electron acceptor for the enzyme is believed to be ubiquinone.</text>
</comment>
<evidence type="ECO:0000256" key="10">
    <source>
        <dbReference type="ARBA" id="ARBA00022982"/>
    </source>
</evidence>
<evidence type="ECO:0000256" key="17">
    <source>
        <dbReference type="RuleBase" id="RU003297"/>
    </source>
</evidence>
<feature type="transmembrane region" description="Helical" evidence="17">
    <location>
        <begin position="410"/>
        <end position="430"/>
    </location>
</feature>
<evidence type="ECO:0000256" key="4">
    <source>
        <dbReference type="ARBA" id="ARBA00012944"/>
    </source>
</evidence>
<keyword evidence="11 17" id="KW-1133">Transmembrane helix</keyword>
<dbReference type="GO" id="GO:0048039">
    <property type="term" value="F:ubiquinone binding"/>
    <property type="evidence" value="ECO:0007669"/>
    <property type="project" value="TreeGrafter"/>
</dbReference>
<dbReference type="GO" id="GO:0031966">
    <property type="term" value="C:mitochondrial membrane"/>
    <property type="evidence" value="ECO:0007669"/>
    <property type="project" value="UniProtKB-SubCell"/>
</dbReference>
<protein>
    <recommendedName>
        <fullName evidence="5 17">NADH-ubiquinone oxidoreductase chain 4</fullName>
        <ecNumber evidence="4 17">7.1.1.2</ecNumber>
    </recommendedName>
</protein>
<evidence type="ECO:0000256" key="16">
    <source>
        <dbReference type="ARBA" id="ARBA00049551"/>
    </source>
</evidence>
<evidence type="ECO:0000256" key="15">
    <source>
        <dbReference type="ARBA" id="ARBA00023136"/>
    </source>
</evidence>
<comment type="similarity">
    <text evidence="3 17">Belongs to the complex I subunit 4 family.</text>
</comment>
<dbReference type="EC" id="7.1.1.2" evidence="4 17"/>
<dbReference type="PANTHER" id="PTHR43507:SF20">
    <property type="entry name" value="NADH-UBIQUINONE OXIDOREDUCTASE CHAIN 4"/>
    <property type="match status" value="1"/>
</dbReference>
<sequence>MSVVGYIMFLKITLILKFKNIYYLHFLMILFILLNLEDLNLFMLKIFGVFSVSSMSFLLIQLTVWILILMIFSWGGEESKQLMSWKLVLLIVLIFFFVSSSFMGFYIYFEISLIPLFYMILGWGPQYQRIRAGMFMMGYALFSSLPFFGVLMFLNYKFFTLDMNMLKCMKIQMESDFFYISMMMVFLVKLPIFMLHGWLPKAHVEAPLFGSMMLAGVMLKLGGFGVLQVFYMMDNIYIKNNFLILFSLSGSLYISIITLYQLDLKMLVAYSSIVHMGLMLSGLSTLTLSGVNGAMYMMIGHGLCSSGLFCLVNLSYEILKSRSILINKGLMNMNKSLSLLWFLLSMFNLGVPPSLSFFSEILLINSVISWSTVIVVMMSGLIFFNSYYNFHLFSFSQHGMTFKGMVFKMLNLKDYVLILFHLVPLILIVFKLEIFV</sequence>
<dbReference type="GO" id="GO:0008137">
    <property type="term" value="F:NADH dehydrogenase (ubiquinone) activity"/>
    <property type="evidence" value="ECO:0007669"/>
    <property type="project" value="UniProtKB-UniRule"/>
</dbReference>